<name>A0A4Z0QJ85_9BACT</name>
<dbReference type="AlphaFoldDB" id="A0A4Z0QJ85"/>
<feature type="signal peptide" evidence="1">
    <location>
        <begin position="1"/>
        <end position="39"/>
    </location>
</feature>
<organism evidence="3 4">
    <name type="scientific">Hymenobacter metallicola</name>
    <dbReference type="NCBI Taxonomy" id="2563114"/>
    <lineage>
        <taxon>Bacteria</taxon>
        <taxon>Pseudomonadati</taxon>
        <taxon>Bacteroidota</taxon>
        <taxon>Cytophagia</taxon>
        <taxon>Cytophagales</taxon>
        <taxon>Hymenobacteraceae</taxon>
        <taxon>Hymenobacter</taxon>
    </lineage>
</organism>
<feature type="domain" description="Secretion system C-terminal sorting" evidence="2">
    <location>
        <begin position="584"/>
        <end position="648"/>
    </location>
</feature>
<proteinExistence type="predicted"/>
<dbReference type="Gene3D" id="2.60.40.10">
    <property type="entry name" value="Immunoglobulins"/>
    <property type="match status" value="1"/>
</dbReference>
<reference evidence="3 4" key="1">
    <citation type="submission" date="2019-04" db="EMBL/GenBank/DDBJ databases">
        <authorList>
            <person name="Feng G."/>
            <person name="Zhang J."/>
            <person name="Zhu H."/>
        </authorList>
    </citation>
    <scope>NUCLEOTIDE SEQUENCE [LARGE SCALE GENOMIC DNA]</scope>
    <source>
        <strain evidence="3 4">9PBR-1</strain>
    </source>
</reference>
<sequence>MQHPYSSNAVVARSTRFSRNLAGSALVAFLALAAQPTLAQSLNYNVNNAQNLAGTYQDLGTAGTVITTANSDDANSAPQNIGFNFPYNGTSFASFILSTNGFLKLGNVPLSDPFLFFEYAQTEAAGTFPGGPLASTDSRSDNIVAPFSTDLTGATAGGTEYRVATTGTAPNRVCTIQWKNVRDKPKQANSTNNAIIGTQVDNFSFQVKLYESGQIDFVYGSSTAGAGPDAFRTIAIGIKGSTPQTGDIITADKNSTTPWANTAFLDNHYELTNYYFSADPHNVRSSVRPDAGRTYRFRANAATDAAVQAVYTMGQLPLGTPHVVRASVRNAGTTILSNLPVSLDVTGATTFNNTQTIPVLAPGASTTVTFAAYTSGSRLGTNSVAVSVPADTYTNTDVRTETQTLTENVYNYAPLQPSMTPTYYGYGTREGIMATRYTAPRTANVLAVTDFVATGSNSTGQVIQGVVVSSTGTLLGSTAPYTIKASDLGTTITLSFATPVAIPAGDFMAGIAQPASPTEHYPVGLLGEAPNRTGSFFYRGSISSGTFTDAAPTKYGPFMIGAITTNTVTGTGKAAPAVAFALVPNPASSSAQLTLAEAAAAEQQVTLLDALGRPVRTQTLAPRATQATLSVADLPRGVYTVRVGATAQRLVVE</sequence>
<evidence type="ECO:0000256" key="1">
    <source>
        <dbReference type="SAM" id="SignalP"/>
    </source>
</evidence>
<gene>
    <name evidence="3" type="ORF">E5K02_07775</name>
</gene>
<evidence type="ECO:0000259" key="2">
    <source>
        <dbReference type="Pfam" id="PF18962"/>
    </source>
</evidence>
<dbReference type="NCBIfam" id="TIGR04183">
    <property type="entry name" value="Por_Secre_tail"/>
    <property type="match status" value="1"/>
</dbReference>
<dbReference type="EMBL" id="SRMB01000001">
    <property type="protein sequence ID" value="TGE29343.1"/>
    <property type="molecule type" value="Genomic_DNA"/>
</dbReference>
<dbReference type="InterPro" id="IPR013783">
    <property type="entry name" value="Ig-like_fold"/>
</dbReference>
<keyword evidence="1" id="KW-0732">Signal</keyword>
<accession>A0A4Z0QJ85</accession>
<feature type="chain" id="PRO_5021274312" evidence="1">
    <location>
        <begin position="40"/>
        <end position="653"/>
    </location>
</feature>
<keyword evidence="4" id="KW-1185">Reference proteome</keyword>
<dbReference type="Proteomes" id="UP000298471">
    <property type="component" value="Unassembled WGS sequence"/>
</dbReference>
<comment type="caution">
    <text evidence="3">The sequence shown here is derived from an EMBL/GenBank/DDBJ whole genome shotgun (WGS) entry which is preliminary data.</text>
</comment>
<dbReference type="OrthoDB" id="617614at2"/>
<evidence type="ECO:0000313" key="3">
    <source>
        <dbReference type="EMBL" id="TGE29343.1"/>
    </source>
</evidence>
<dbReference type="Pfam" id="PF18962">
    <property type="entry name" value="Por_Secre_tail"/>
    <property type="match status" value="1"/>
</dbReference>
<protein>
    <submittedName>
        <fullName evidence="3">T9SS type A sorting domain-containing protein</fullName>
    </submittedName>
</protein>
<dbReference type="RefSeq" id="WP_135393690.1">
    <property type="nucleotide sequence ID" value="NZ_SRMB01000001.1"/>
</dbReference>
<evidence type="ECO:0000313" key="4">
    <source>
        <dbReference type="Proteomes" id="UP000298471"/>
    </source>
</evidence>
<dbReference type="InterPro" id="IPR026444">
    <property type="entry name" value="Secre_tail"/>
</dbReference>